<reference evidence="2" key="1">
    <citation type="submission" date="2015-07" db="EMBL/GenBank/DDBJ databases">
        <authorList>
            <person name="Teixeira M.M."/>
            <person name="Souza R.C."/>
            <person name="Almeida L.G."/>
            <person name="Vicente V.A."/>
            <person name="de Hoog S."/>
            <person name="Bocca A.L."/>
            <person name="de Almeida S.R."/>
            <person name="Vasconcelos A.T."/>
            <person name="Felipe M.S."/>
        </authorList>
    </citation>
    <scope>NUCLEOTIDE SEQUENCE [LARGE SCALE GENOMIC DNA]</scope>
    <source>
        <strain evidence="2">KSF</strain>
    </source>
</reference>
<dbReference type="VEuPathDB" id="FungiDB:CLCR_09129"/>
<evidence type="ECO:0000313" key="2">
    <source>
        <dbReference type="Proteomes" id="UP000094526"/>
    </source>
</evidence>
<protein>
    <submittedName>
        <fullName evidence="1">Uncharacterized protein</fullName>
    </submittedName>
</protein>
<dbReference type="AlphaFoldDB" id="A0A1C1CR32"/>
<comment type="caution">
    <text evidence="1">The sequence shown here is derived from an EMBL/GenBank/DDBJ whole genome shotgun (WGS) entry which is preliminary data.</text>
</comment>
<name>A0A1C1CR32_9EURO</name>
<evidence type="ECO:0000313" key="1">
    <source>
        <dbReference type="EMBL" id="OCT50959.1"/>
    </source>
</evidence>
<proteinExistence type="predicted"/>
<organism evidence="1 2">
    <name type="scientific">Cladophialophora carrionii</name>
    <dbReference type="NCBI Taxonomy" id="86049"/>
    <lineage>
        <taxon>Eukaryota</taxon>
        <taxon>Fungi</taxon>
        <taxon>Dikarya</taxon>
        <taxon>Ascomycota</taxon>
        <taxon>Pezizomycotina</taxon>
        <taxon>Eurotiomycetes</taxon>
        <taxon>Chaetothyriomycetidae</taxon>
        <taxon>Chaetothyriales</taxon>
        <taxon>Herpotrichiellaceae</taxon>
        <taxon>Cladophialophora</taxon>
    </lineage>
</organism>
<keyword evidence="2" id="KW-1185">Reference proteome</keyword>
<sequence>MEHREEAGEKTGDAHVTKIAQDCSVAFSLRLDVAFTRCSDATLFTPLTSRQHNVSSRPRLPSLHPRRCLWPVAGLPRPCLGREARRSNLIATCHEEEKDSQKKIEQAPSLPPNCVAVVAKRASTLQHDRSVFSCHDNGQSEPRPGLAYRFPGTRRTANFPRTLFPFANGQVALNSVARRRPVGSTGPILVECSVYIFVTGEEIL</sequence>
<dbReference type="Proteomes" id="UP000094526">
    <property type="component" value="Unassembled WGS sequence"/>
</dbReference>
<accession>A0A1C1CR32</accession>
<gene>
    <name evidence="1" type="ORF">CLCR_09129</name>
</gene>
<dbReference type="EMBL" id="LGRB01000009">
    <property type="protein sequence ID" value="OCT50959.1"/>
    <property type="molecule type" value="Genomic_DNA"/>
</dbReference>